<dbReference type="InterPro" id="IPR036156">
    <property type="entry name" value="Beta-gal/glucu_dom_sf"/>
</dbReference>
<feature type="domain" description="Mannosidase Ig/CBM-like" evidence="7">
    <location>
        <begin position="668"/>
        <end position="752"/>
    </location>
</feature>
<evidence type="ECO:0000256" key="4">
    <source>
        <dbReference type="SAM" id="SignalP"/>
    </source>
</evidence>
<dbReference type="Gene3D" id="2.60.120.260">
    <property type="entry name" value="Galactose-binding domain-like"/>
    <property type="match status" value="1"/>
</dbReference>
<dbReference type="InterPro" id="IPR013783">
    <property type="entry name" value="Ig-like_fold"/>
</dbReference>
<dbReference type="SUPFAM" id="SSF49303">
    <property type="entry name" value="beta-Galactosidase/glucuronidase domain"/>
    <property type="match status" value="3"/>
</dbReference>
<evidence type="ECO:0000256" key="1">
    <source>
        <dbReference type="ARBA" id="ARBA00007401"/>
    </source>
</evidence>
<sequence>MKNTNYTNGTLISFLFWAMCSVSTVNAQSVKFEQQLKEGWNIESSEKISTTGDKISQTSFDVSKWYNTSVPSTVMASLIANNEYSDIFMGENISKVDTTRFRVPWWYRNEFVIADASKNTELIFEGINYRANVWLNGKQIASADSLFGGFRIFALNISKNIKKGKNVLAVEVFNQKTNEPSIGFVDWAPMAPDRELGLWRPVKLKISDKTSLNNIFVTSKIDKKGYKTAELEISAEAVNNTNEVIEAVVKGKIENIIFEKKVTLQPLEKRVIVFNASEFKQLKIKNPRLWWTYELGKPNLYELTMSIETNNKVSYSKSTHFGIREVEDYLTAKGYRGYKLNGVEVLIKGGGWVDGMFLNDTEEKVKAQLEYVKQTNMNTVRMEGFWGNSDRIYEMCDEMGLLMMVGWSCQWEWKGYLNKPEDDFMSIKTPEDMDLIINYTRDHVNWLRNHPSIFVWVMGSDKLPRPELEAKYNVLFKEVDPSRPLLMSCKGMNSSISGKTGVKMNGPYEYVAPNYWFEDTENGGAFGFNTETGPGPQVPSLEVVKSMIPEDKLWPINSTWDFHCGRNEFQTLERFTSAFNIRYGTQDNVEDFTFKSQASNLESMRSMYEAFAINRSNTTGIVQWMFNSPWPKLIWQFWDYNLLPNAAFYGARLGARPVNIAYNYGDNAVYVSNLNPGKTKNLKAKLEIYDFNGKVIFEKEETVSVNGNASLKTIDLPDNTAYSRIYFLKMNLLDEKGKSIADNFYWLSTKKDVFDFKKSDWIHTPLMEHADFTDLDKLPKVKIEAQNTIKKENDKYEVTVKLKNPSSSVAFLIELNIVGDVSGKSIVPVLWDDNYISLVPKESRTIKVTFPASALKGEKPVFRYKGWNVD</sequence>
<feature type="chain" id="PRO_5021354920" evidence="4">
    <location>
        <begin position="28"/>
        <end position="870"/>
    </location>
</feature>
<dbReference type="Gene3D" id="2.60.40.10">
    <property type="entry name" value="Immunoglobulins"/>
    <property type="match status" value="3"/>
</dbReference>
<evidence type="ECO:0000259" key="5">
    <source>
        <dbReference type="Pfam" id="PF00703"/>
    </source>
</evidence>
<dbReference type="InterPro" id="IPR006102">
    <property type="entry name" value="Ig-like_GH2"/>
</dbReference>
<evidence type="ECO:0000256" key="2">
    <source>
        <dbReference type="ARBA" id="ARBA00022801"/>
    </source>
</evidence>
<dbReference type="RefSeq" id="WP_140511713.1">
    <property type="nucleotide sequence ID" value="NZ_RCZH01000024.1"/>
</dbReference>
<feature type="domain" description="Beta-mannosidase-like galactose-binding" evidence="9">
    <location>
        <begin position="61"/>
        <end position="174"/>
    </location>
</feature>
<evidence type="ECO:0000256" key="3">
    <source>
        <dbReference type="ARBA" id="ARBA00023295"/>
    </source>
</evidence>
<organism evidence="10 11">
    <name type="scientific">Flavobacterium pectinovorum</name>
    <dbReference type="NCBI Taxonomy" id="29533"/>
    <lineage>
        <taxon>Bacteria</taxon>
        <taxon>Pseudomonadati</taxon>
        <taxon>Bacteroidota</taxon>
        <taxon>Flavobacteriia</taxon>
        <taxon>Flavobacteriales</taxon>
        <taxon>Flavobacteriaceae</taxon>
        <taxon>Flavobacterium</taxon>
    </lineage>
</organism>
<dbReference type="Gene3D" id="3.20.20.80">
    <property type="entry name" value="Glycosidases"/>
    <property type="match status" value="1"/>
</dbReference>
<feature type="signal peptide" evidence="4">
    <location>
        <begin position="1"/>
        <end position="27"/>
    </location>
</feature>
<dbReference type="AlphaFoldDB" id="A0A502E555"/>
<dbReference type="SUPFAM" id="SSF49785">
    <property type="entry name" value="Galactose-binding domain-like"/>
    <property type="match status" value="1"/>
</dbReference>
<dbReference type="GO" id="GO:0005975">
    <property type="term" value="P:carbohydrate metabolic process"/>
    <property type="evidence" value="ECO:0007669"/>
    <property type="project" value="InterPro"/>
</dbReference>
<dbReference type="EMBL" id="RCZH01000024">
    <property type="protein sequence ID" value="TPG32627.1"/>
    <property type="molecule type" value="Genomic_DNA"/>
</dbReference>
<feature type="domain" description="Glycoside hydrolase family 2 immunoglobulin-like beta-sandwich" evidence="5">
    <location>
        <begin position="211"/>
        <end position="324"/>
    </location>
</feature>
<dbReference type="InterPro" id="IPR041447">
    <property type="entry name" value="Mannosidase_ig"/>
</dbReference>
<comment type="caution">
    <text evidence="10">The sequence shown here is derived from an EMBL/GenBank/DDBJ whole genome shotgun (WGS) entry which is preliminary data.</text>
</comment>
<dbReference type="InterPro" id="IPR008979">
    <property type="entry name" value="Galactose-bd-like_sf"/>
</dbReference>
<dbReference type="Pfam" id="PF02836">
    <property type="entry name" value="Glyco_hydro_2_C"/>
    <property type="match status" value="1"/>
</dbReference>
<dbReference type="PANTHER" id="PTHR43536">
    <property type="entry name" value="MANNOSYLGLYCOPROTEIN ENDO-BETA-MANNOSIDASE"/>
    <property type="match status" value="1"/>
</dbReference>
<name>A0A502E555_9FLAO</name>
<reference evidence="10 11" key="1">
    <citation type="journal article" date="2019" name="Environ. Microbiol.">
        <title>Species interactions and distinct microbial communities in high Arctic permafrost affected cryosols are associated with the CH4 and CO2 gas fluxes.</title>
        <authorList>
            <person name="Altshuler I."/>
            <person name="Hamel J."/>
            <person name="Turney S."/>
            <person name="Magnuson E."/>
            <person name="Levesque R."/>
            <person name="Greer C."/>
            <person name="Whyte L.G."/>
        </authorList>
    </citation>
    <scope>NUCLEOTIDE SEQUENCE [LARGE SCALE GENOMIC DNA]</scope>
    <source>
        <strain evidence="10 11">42</strain>
    </source>
</reference>
<dbReference type="Pfam" id="PF18368">
    <property type="entry name" value="Ig_GlcNase"/>
    <property type="match status" value="1"/>
</dbReference>
<protein>
    <submittedName>
        <fullName evidence="10">Glycoside hydrolase family 2</fullName>
    </submittedName>
</protein>
<dbReference type="SUPFAM" id="SSF51445">
    <property type="entry name" value="(Trans)glycosidases"/>
    <property type="match status" value="1"/>
</dbReference>
<dbReference type="Proteomes" id="UP000319700">
    <property type="component" value="Unassembled WGS sequence"/>
</dbReference>
<keyword evidence="2 10" id="KW-0378">Hydrolase</keyword>
<dbReference type="InterPro" id="IPR043534">
    <property type="entry name" value="EBDG/EBM"/>
</dbReference>
<proteinExistence type="inferred from homology"/>
<evidence type="ECO:0000259" key="6">
    <source>
        <dbReference type="Pfam" id="PF02836"/>
    </source>
</evidence>
<accession>A0A502E555</accession>
<keyword evidence="11" id="KW-1185">Reference proteome</keyword>
<dbReference type="PANTHER" id="PTHR43536:SF1">
    <property type="entry name" value="MANNOSYLGLYCOPROTEIN ENDO-BETA-MANNOSIDASE"/>
    <property type="match status" value="1"/>
</dbReference>
<dbReference type="OrthoDB" id="9801077at2"/>
<dbReference type="Pfam" id="PF00703">
    <property type="entry name" value="Glyco_hydro_2"/>
    <property type="match status" value="1"/>
</dbReference>
<dbReference type="Pfam" id="PF17786">
    <property type="entry name" value="Mannosidase_ig"/>
    <property type="match status" value="1"/>
</dbReference>
<gene>
    <name evidence="10" type="ORF">EAH81_25415</name>
</gene>
<dbReference type="GO" id="GO:0004553">
    <property type="term" value="F:hydrolase activity, hydrolyzing O-glycosyl compounds"/>
    <property type="evidence" value="ECO:0007669"/>
    <property type="project" value="InterPro"/>
</dbReference>
<feature type="domain" description="Exo-beta-D-glucosaminidase Ig-fold" evidence="8">
    <location>
        <begin position="761"/>
        <end position="869"/>
    </location>
</feature>
<dbReference type="Pfam" id="PF22666">
    <property type="entry name" value="Glyco_hydro_2_N2"/>
    <property type="match status" value="1"/>
</dbReference>
<keyword evidence="4" id="KW-0732">Signal</keyword>
<evidence type="ECO:0000259" key="8">
    <source>
        <dbReference type="Pfam" id="PF18368"/>
    </source>
</evidence>
<evidence type="ECO:0000313" key="11">
    <source>
        <dbReference type="Proteomes" id="UP000319700"/>
    </source>
</evidence>
<dbReference type="InterPro" id="IPR006103">
    <property type="entry name" value="Glyco_hydro_2_cat"/>
</dbReference>
<dbReference type="InterPro" id="IPR017853">
    <property type="entry name" value="GH"/>
</dbReference>
<evidence type="ECO:0000259" key="9">
    <source>
        <dbReference type="Pfam" id="PF22666"/>
    </source>
</evidence>
<dbReference type="InterPro" id="IPR054593">
    <property type="entry name" value="Beta-mannosidase-like_N2"/>
</dbReference>
<dbReference type="InterPro" id="IPR041351">
    <property type="entry name" value="Ig_GlcNase"/>
</dbReference>
<comment type="similarity">
    <text evidence="1">Belongs to the glycosyl hydrolase 2 family.</text>
</comment>
<keyword evidence="3" id="KW-0326">Glycosidase</keyword>
<evidence type="ECO:0000313" key="10">
    <source>
        <dbReference type="EMBL" id="TPG32627.1"/>
    </source>
</evidence>
<evidence type="ECO:0000259" key="7">
    <source>
        <dbReference type="Pfam" id="PF17786"/>
    </source>
</evidence>
<feature type="domain" description="Glycoside hydrolase family 2 catalytic" evidence="6">
    <location>
        <begin position="362"/>
        <end position="487"/>
    </location>
</feature>